<gene>
    <name evidence="12" type="ORF">M947_02365</name>
</gene>
<dbReference type="InterPro" id="IPR000014">
    <property type="entry name" value="PAS"/>
</dbReference>
<dbReference type="PROSITE" id="PS50109">
    <property type="entry name" value="HIS_KIN"/>
    <property type="match status" value="1"/>
</dbReference>
<dbReference type="Pfam" id="PF02518">
    <property type="entry name" value="HATPase_c"/>
    <property type="match status" value="1"/>
</dbReference>
<reference evidence="12 13" key="1">
    <citation type="submission" date="2013-07" db="EMBL/GenBank/DDBJ databases">
        <title>Sulfurimonas hongkongensis AST-10 Genome Sequencing.</title>
        <authorList>
            <person name="Cai L."/>
            <person name="Zhang T."/>
        </authorList>
    </citation>
    <scope>NUCLEOTIDE SEQUENCE [LARGE SCALE GENOMIC DNA]</scope>
    <source>
        <strain evidence="12 13">AST-10</strain>
    </source>
</reference>
<feature type="domain" description="Histidine kinase" evidence="9">
    <location>
        <begin position="227"/>
        <end position="441"/>
    </location>
</feature>
<dbReference type="InterPro" id="IPR003594">
    <property type="entry name" value="HATPase_dom"/>
</dbReference>
<comment type="catalytic activity">
    <reaction evidence="1">
        <text>ATP + protein L-histidine = ADP + protein N-phospho-L-histidine.</text>
        <dbReference type="EC" id="2.7.13.3"/>
    </reaction>
</comment>
<dbReference type="RefSeq" id="WP_021286753.1">
    <property type="nucleotide sequence ID" value="NZ_AUPZ01000003.1"/>
</dbReference>
<dbReference type="CDD" id="cd00130">
    <property type="entry name" value="PAS"/>
    <property type="match status" value="1"/>
</dbReference>
<dbReference type="InterPro" id="IPR036890">
    <property type="entry name" value="HATPase_C_sf"/>
</dbReference>
<dbReference type="InterPro" id="IPR004358">
    <property type="entry name" value="Sig_transdc_His_kin-like_C"/>
</dbReference>
<dbReference type="NCBIfam" id="TIGR00229">
    <property type="entry name" value="sensory_box"/>
    <property type="match status" value="1"/>
</dbReference>
<dbReference type="PROSITE" id="PS50112">
    <property type="entry name" value="PAS"/>
    <property type="match status" value="1"/>
</dbReference>
<dbReference type="InterPro" id="IPR005467">
    <property type="entry name" value="His_kinase_dom"/>
</dbReference>
<dbReference type="SUPFAM" id="SSF55785">
    <property type="entry name" value="PYP-like sensor domain (PAS domain)"/>
    <property type="match status" value="1"/>
</dbReference>
<evidence type="ECO:0000256" key="3">
    <source>
        <dbReference type="ARBA" id="ARBA00022553"/>
    </source>
</evidence>
<protein>
    <recommendedName>
        <fullName evidence="2">histidine kinase</fullName>
        <ecNumber evidence="2">2.7.13.3</ecNumber>
    </recommendedName>
</protein>
<proteinExistence type="predicted"/>
<evidence type="ECO:0000259" key="9">
    <source>
        <dbReference type="PROSITE" id="PS50109"/>
    </source>
</evidence>
<keyword evidence="3" id="KW-0597">Phosphoprotein</keyword>
<dbReference type="SUPFAM" id="SSF47384">
    <property type="entry name" value="Homodimeric domain of signal transducing histidine kinase"/>
    <property type="match status" value="1"/>
</dbReference>
<evidence type="ECO:0000256" key="1">
    <source>
        <dbReference type="ARBA" id="ARBA00000085"/>
    </source>
</evidence>
<dbReference type="PANTHER" id="PTHR43711">
    <property type="entry name" value="TWO-COMPONENT HISTIDINE KINASE"/>
    <property type="match status" value="1"/>
</dbReference>
<dbReference type="SMART" id="SM00086">
    <property type="entry name" value="PAC"/>
    <property type="match status" value="1"/>
</dbReference>
<keyword evidence="8" id="KW-0812">Transmembrane</keyword>
<dbReference type="SUPFAM" id="SSF55874">
    <property type="entry name" value="ATPase domain of HSP90 chaperone/DNA topoisomerase II/histidine kinase"/>
    <property type="match status" value="1"/>
</dbReference>
<dbReference type="CDD" id="cd00082">
    <property type="entry name" value="HisKA"/>
    <property type="match status" value="1"/>
</dbReference>
<evidence type="ECO:0000256" key="4">
    <source>
        <dbReference type="ARBA" id="ARBA00022679"/>
    </source>
</evidence>
<keyword evidence="4" id="KW-0808">Transferase</keyword>
<dbReference type="EMBL" id="AUPZ01000003">
    <property type="protein sequence ID" value="EQB40197.1"/>
    <property type="molecule type" value="Genomic_DNA"/>
</dbReference>
<dbReference type="AlphaFoldDB" id="T0JTD3"/>
<evidence type="ECO:0000256" key="5">
    <source>
        <dbReference type="ARBA" id="ARBA00022777"/>
    </source>
</evidence>
<dbReference type="InterPro" id="IPR003661">
    <property type="entry name" value="HisK_dim/P_dom"/>
</dbReference>
<evidence type="ECO:0000256" key="7">
    <source>
        <dbReference type="ARBA" id="ARBA00023136"/>
    </source>
</evidence>
<dbReference type="GO" id="GO:0000155">
    <property type="term" value="F:phosphorelay sensor kinase activity"/>
    <property type="evidence" value="ECO:0007669"/>
    <property type="project" value="InterPro"/>
</dbReference>
<dbReference type="SMART" id="SM00388">
    <property type="entry name" value="HisKA"/>
    <property type="match status" value="1"/>
</dbReference>
<evidence type="ECO:0000313" key="12">
    <source>
        <dbReference type="EMBL" id="EQB40197.1"/>
    </source>
</evidence>
<feature type="transmembrane region" description="Helical" evidence="8">
    <location>
        <begin position="44"/>
        <end position="66"/>
    </location>
</feature>
<keyword evidence="8" id="KW-1133">Transmembrane helix</keyword>
<dbReference type="PANTHER" id="PTHR43711:SF26">
    <property type="entry name" value="SENSOR HISTIDINE KINASE RCSC"/>
    <property type="match status" value="1"/>
</dbReference>
<evidence type="ECO:0000256" key="8">
    <source>
        <dbReference type="SAM" id="Phobius"/>
    </source>
</evidence>
<keyword evidence="5" id="KW-0418">Kinase</keyword>
<feature type="transmembrane region" description="Helical" evidence="8">
    <location>
        <begin position="12"/>
        <end position="32"/>
    </location>
</feature>
<evidence type="ECO:0000256" key="6">
    <source>
        <dbReference type="ARBA" id="ARBA00023012"/>
    </source>
</evidence>
<name>T0JTD3_9BACT</name>
<evidence type="ECO:0000313" key="13">
    <source>
        <dbReference type="Proteomes" id="UP000015520"/>
    </source>
</evidence>
<feature type="domain" description="PAS" evidence="10">
    <location>
        <begin position="110"/>
        <end position="145"/>
    </location>
</feature>
<dbReference type="FunFam" id="3.30.565.10:FF:000006">
    <property type="entry name" value="Sensor histidine kinase WalK"/>
    <property type="match status" value="1"/>
</dbReference>
<feature type="domain" description="PAC" evidence="11">
    <location>
        <begin position="164"/>
        <end position="216"/>
    </location>
</feature>
<evidence type="ECO:0000256" key="2">
    <source>
        <dbReference type="ARBA" id="ARBA00012438"/>
    </source>
</evidence>
<evidence type="ECO:0000259" key="11">
    <source>
        <dbReference type="PROSITE" id="PS50113"/>
    </source>
</evidence>
<keyword evidence="13" id="KW-1185">Reference proteome</keyword>
<dbReference type="eggNOG" id="COG2205">
    <property type="taxonomic scope" value="Bacteria"/>
</dbReference>
<dbReference type="Gene3D" id="3.30.450.20">
    <property type="entry name" value="PAS domain"/>
    <property type="match status" value="1"/>
</dbReference>
<dbReference type="InterPro" id="IPR050736">
    <property type="entry name" value="Sensor_HK_Regulatory"/>
</dbReference>
<dbReference type="SMART" id="SM00387">
    <property type="entry name" value="HATPase_c"/>
    <property type="match status" value="1"/>
</dbReference>
<dbReference type="InterPro" id="IPR001610">
    <property type="entry name" value="PAC"/>
</dbReference>
<dbReference type="PROSITE" id="PS50113">
    <property type="entry name" value="PAC"/>
    <property type="match status" value="1"/>
</dbReference>
<dbReference type="Proteomes" id="UP000015520">
    <property type="component" value="Unassembled WGS sequence"/>
</dbReference>
<comment type="caution">
    <text evidence="12">The sequence shown here is derived from an EMBL/GenBank/DDBJ whole genome shotgun (WGS) entry which is preliminary data.</text>
</comment>
<dbReference type="Gene3D" id="1.10.287.130">
    <property type="match status" value="1"/>
</dbReference>
<dbReference type="Pfam" id="PF13426">
    <property type="entry name" value="PAS_9"/>
    <property type="match status" value="1"/>
</dbReference>
<dbReference type="PRINTS" id="PR00344">
    <property type="entry name" value="BCTRLSENSOR"/>
</dbReference>
<dbReference type="OrthoDB" id="177675at2"/>
<dbReference type="FunFam" id="1.10.287.130:FF:000001">
    <property type="entry name" value="Two-component sensor histidine kinase"/>
    <property type="match status" value="1"/>
</dbReference>
<dbReference type="InterPro" id="IPR000700">
    <property type="entry name" value="PAS-assoc_C"/>
</dbReference>
<dbReference type="PATRIC" id="fig|1172190.3.peg.462"/>
<dbReference type="InterPro" id="IPR036097">
    <property type="entry name" value="HisK_dim/P_sf"/>
</dbReference>
<accession>T0JTD3</accession>
<dbReference type="STRING" id="1172190.M947_02365"/>
<organism evidence="12 13">
    <name type="scientific">Sulfurimonas hongkongensis</name>
    <dbReference type="NCBI Taxonomy" id="1172190"/>
    <lineage>
        <taxon>Bacteria</taxon>
        <taxon>Pseudomonadati</taxon>
        <taxon>Campylobacterota</taxon>
        <taxon>Epsilonproteobacteria</taxon>
        <taxon>Campylobacterales</taxon>
        <taxon>Sulfurimonadaceae</taxon>
        <taxon>Sulfurimonas</taxon>
    </lineage>
</organism>
<dbReference type="Gene3D" id="3.30.565.10">
    <property type="entry name" value="Histidine kinase-like ATPase, C-terminal domain"/>
    <property type="match status" value="1"/>
</dbReference>
<keyword evidence="7 8" id="KW-0472">Membrane</keyword>
<dbReference type="EC" id="2.7.13.3" evidence="2"/>
<keyword evidence="6" id="KW-0902">Two-component regulatory system</keyword>
<evidence type="ECO:0000259" key="10">
    <source>
        <dbReference type="PROSITE" id="PS50112"/>
    </source>
</evidence>
<sequence length="441" mass="50257">MNSFLKKIFKNIIIIPISIITIVMILELLYLASDISKEQSSPDISTLNIILFILLNFILLTIYYFLVSFFKNKKLQNTHTSLQEKYTYKNKLLSEYKRAVDLGAIVSKADKKGMITYVNDAFIKISGYSEGELLGKSHSIVKHEDTPKETFKDLWKTILSKKVWQGDIKNRAKDGSVYYVFATIVPILNDKEEIEEFLSIRYDTTNLHKALDEANKAERSKSRFLANMSHELRTPLNAIIGFSQILLRRDKLDAKDKEYIKKINLSGDNLLRLVNSILDFSKMDENEMLAHPNDIAIKELFDEAIVMCEAQMLEKSITLNMFEIDEDITIYADKQLLKQALINIISNAVKFSKESSAIDISHKRQGTKHIFGICDYGDGMDTEDVDALFTPFKQGKNAHTNVIKGTGLGLAITHKIITELHRGEIWVESELGVGTCFYISL</sequence>
<dbReference type="InterPro" id="IPR035965">
    <property type="entry name" value="PAS-like_dom_sf"/>
</dbReference>
<dbReference type="Pfam" id="PF00512">
    <property type="entry name" value="HisKA"/>
    <property type="match status" value="1"/>
</dbReference>